<dbReference type="InterPro" id="IPR014031">
    <property type="entry name" value="Ketoacyl_synth_C"/>
</dbReference>
<dbReference type="PANTHER" id="PTHR43775">
    <property type="entry name" value="FATTY ACID SYNTHASE"/>
    <property type="match status" value="1"/>
</dbReference>
<evidence type="ECO:0000256" key="2">
    <source>
        <dbReference type="ARBA" id="ARBA00022553"/>
    </source>
</evidence>
<dbReference type="Pfam" id="PF02801">
    <property type="entry name" value="Ketoacyl-synt_C"/>
    <property type="match status" value="1"/>
</dbReference>
<accession>A0AAD8PIC4</accession>
<dbReference type="AlphaFoldDB" id="A0AAD8PIC4"/>
<dbReference type="CDD" id="cd00833">
    <property type="entry name" value="PKS"/>
    <property type="match status" value="1"/>
</dbReference>
<dbReference type="GO" id="GO:0004315">
    <property type="term" value="F:3-oxoacyl-[acyl-carrier-protein] synthase activity"/>
    <property type="evidence" value="ECO:0007669"/>
    <property type="project" value="InterPro"/>
</dbReference>
<feature type="non-terminal residue" evidence="5">
    <location>
        <position position="326"/>
    </location>
</feature>
<dbReference type="InterPro" id="IPR016039">
    <property type="entry name" value="Thiolase-like"/>
</dbReference>
<dbReference type="EMBL" id="JAHLJV010000296">
    <property type="protein sequence ID" value="KAK1561472.1"/>
    <property type="molecule type" value="Genomic_DNA"/>
</dbReference>
<evidence type="ECO:0000259" key="4">
    <source>
        <dbReference type="PROSITE" id="PS52004"/>
    </source>
</evidence>
<dbReference type="InterPro" id="IPR050091">
    <property type="entry name" value="PKS_NRPS_Biosynth_Enz"/>
</dbReference>
<dbReference type="PROSITE" id="PS52004">
    <property type="entry name" value="KS3_2"/>
    <property type="match status" value="1"/>
</dbReference>
<evidence type="ECO:0000313" key="6">
    <source>
        <dbReference type="Proteomes" id="UP001230504"/>
    </source>
</evidence>
<gene>
    <name evidence="5" type="ORF">LY79DRAFT_686750</name>
</gene>
<keyword evidence="1" id="KW-0596">Phosphopantetheine</keyword>
<dbReference type="SMART" id="SM00825">
    <property type="entry name" value="PKS_KS"/>
    <property type="match status" value="1"/>
</dbReference>
<dbReference type="RefSeq" id="XP_060406667.1">
    <property type="nucleotide sequence ID" value="XM_060564670.1"/>
</dbReference>
<dbReference type="SUPFAM" id="SSF53901">
    <property type="entry name" value="Thiolase-like"/>
    <property type="match status" value="2"/>
</dbReference>
<dbReference type="InterPro" id="IPR020841">
    <property type="entry name" value="PKS_Beta-ketoAc_synthase_dom"/>
</dbReference>
<dbReference type="Proteomes" id="UP001230504">
    <property type="component" value="Unassembled WGS sequence"/>
</dbReference>
<proteinExistence type="predicted"/>
<keyword evidence="6" id="KW-1185">Reference proteome</keyword>
<name>A0AAD8PIC4_9PEZI</name>
<dbReference type="GeneID" id="85448910"/>
<feature type="domain" description="Ketosynthase family 3 (KS3)" evidence="4">
    <location>
        <begin position="13"/>
        <end position="326"/>
    </location>
</feature>
<evidence type="ECO:0000256" key="3">
    <source>
        <dbReference type="ARBA" id="ARBA00022679"/>
    </source>
</evidence>
<comment type="caution">
    <text evidence="5">The sequence shown here is derived from an EMBL/GenBank/DDBJ whole genome shotgun (WGS) entry which is preliminary data.</text>
</comment>
<keyword evidence="2" id="KW-0597">Phosphoprotein</keyword>
<reference evidence="5" key="1">
    <citation type="submission" date="2021-06" db="EMBL/GenBank/DDBJ databases">
        <title>Comparative genomics, transcriptomics and evolutionary studies reveal genomic signatures of adaptation to plant cell wall in hemibiotrophic fungi.</title>
        <authorList>
            <consortium name="DOE Joint Genome Institute"/>
            <person name="Baroncelli R."/>
            <person name="Diaz J.F."/>
            <person name="Benocci T."/>
            <person name="Peng M."/>
            <person name="Battaglia E."/>
            <person name="Haridas S."/>
            <person name="Andreopoulos W."/>
            <person name="Labutti K."/>
            <person name="Pangilinan J."/>
            <person name="Floch G.L."/>
            <person name="Makela M.R."/>
            <person name="Henrissat B."/>
            <person name="Grigoriev I.V."/>
            <person name="Crouch J.A."/>
            <person name="De Vries R.P."/>
            <person name="Sukno S.A."/>
            <person name="Thon M.R."/>
        </authorList>
    </citation>
    <scope>NUCLEOTIDE SEQUENCE</scope>
    <source>
        <strain evidence="5">CBS 125086</strain>
    </source>
</reference>
<keyword evidence="3" id="KW-0808">Transferase</keyword>
<dbReference type="Gene3D" id="3.40.47.10">
    <property type="match status" value="1"/>
</dbReference>
<dbReference type="GO" id="GO:0044550">
    <property type="term" value="P:secondary metabolite biosynthetic process"/>
    <property type="evidence" value="ECO:0007669"/>
    <property type="project" value="TreeGrafter"/>
</dbReference>
<sequence length="326" mass="35460">MEQSRHQVSCQPQEKIAIVGIGCRFPGKVSGPSALWELLSHPVDLSAPVPSWRFRKEGFYHENASHRGTTNSRGSYFLEDDDVKAFDAQFFNISPQEAEAMDPQHRLLLEVVYEGLEDAGISLVETSGTSTAAYVGLMSADWQDLQSRDIDDAPRYLVTGGARSIASNRLSYFFNWHGPSETIDTACSSSLVAVHHAVQALQSGEARMAVAAGTNLLLAPEMYVMTSNLNMLSHKGKCHMWSSDADGYTRGEGVACVVLKTLSSAVADGDDVYGVIRGIGINQDGRTTGITMPSSAAQSTLIRNTYAKAGLDITRKEDQCQFFEAH</sequence>
<dbReference type="PANTHER" id="PTHR43775:SF20">
    <property type="entry name" value="HYBRID PKS-NRPS SYNTHETASE APDA"/>
    <property type="match status" value="1"/>
</dbReference>
<organism evidence="5 6">
    <name type="scientific">Colletotrichum navitas</name>
    <dbReference type="NCBI Taxonomy" id="681940"/>
    <lineage>
        <taxon>Eukaryota</taxon>
        <taxon>Fungi</taxon>
        <taxon>Dikarya</taxon>
        <taxon>Ascomycota</taxon>
        <taxon>Pezizomycotina</taxon>
        <taxon>Sordariomycetes</taxon>
        <taxon>Hypocreomycetidae</taxon>
        <taxon>Glomerellales</taxon>
        <taxon>Glomerellaceae</taxon>
        <taxon>Colletotrichum</taxon>
        <taxon>Colletotrichum graminicola species complex</taxon>
    </lineage>
</organism>
<evidence type="ECO:0000256" key="1">
    <source>
        <dbReference type="ARBA" id="ARBA00022450"/>
    </source>
</evidence>
<evidence type="ECO:0000313" key="5">
    <source>
        <dbReference type="EMBL" id="KAK1561472.1"/>
    </source>
</evidence>
<dbReference type="InterPro" id="IPR018201">
    <property type="entry name" value="Ketoacyl_synth_AS"/>
</dbReference>
<dbReference type="Pfam" id="PF00109">
    <property type="entry name" value="ketoacyl-synt"/>
    <property type="match status" value="1"/>
</dbReference>
<dbReference type="InterPro" id="IPR014030">
    <property type="entry name" value="Ketoacyl_synth_N"/>
</dbReference>
<dbReference type="GO" id="GO:0006633">
    <property type="term" value="P:fatty acid biosynthetic process"/>
    <property type="evidence" value="ECO:0007669"/>
    <property type="project" value="InterPro"/>
</dbReference>
<protein>
    <submittedName>
        <fullName evidence="5">Beta-ketoacyl synthase</fullName>
    </submittedName>
</protein>
<dbReference type="GO" id="GO:0004312">
    <property type="term" value="F:fatty acid synthase activity"/>
    <property type="evidence" value="ECO:0007669"/>
    <property type="project" value="TreeGrafter"/>
</dbReference>
<dbReference type="PROSITE" id="PS00606">
    <property type="entry name" value="KS3_1"/>
    <property type="match status" value="1"/>
</dbReference>